<protein>
    <submittedName>
        <fullName evidence="1">SFRICE_040699</fullName>
    </submittedName>
</protein>
<evidence type="ECO:0000313" key="1">
    <source>
        <dbReference type="EMBL" id="SOQ55734.1"/>
    </source>
</evidence>
<proteinExistence type="predicted"/>
<accession>A0A2H1WTH9</accession>
<dbReference type="AlphaFoldDB" id="A0A2H1WTH9"/>
<name>A0A2H1WTH9_SPOFR</name>
<gene>
    <name evidence="1" type="ORF">SFRICE_040699</name>
</gene>
<organism evidence="1">
    <name type="scientific">Spodoptera frugiperda</name>
    <name type="common">Fall armyworm</name>
    <dbReference type="NCBI Taxonomy" id="7108"/>
    <lineage>
        <taxon>Eukaryota</taxon>
        <taxon>Metazoa</taxon>
        <taxon>Ecdysozoa</taxon>
        <taxon>Arthropoda</taxon>
        <taxon>Hexapoda</taxon>
        <taxon>Insecta</taxon>
        <taxon>Pterygota</taxon>
        <taxon>Neoptera</taxon>
        <taxon>Endopterygota</taxon>
        <taxon>Lepidoptera</taxon>
        <taxon>Glossata</taxon>
        <taxon>Ditrysia</taxon>
        <taxon>Noctuoidea</taxon>
        <taxon>Noctuidae</taxon>
        <taxon>Amphipyrinae</taxon>
        <taxon>Spodoptera</taxon>
    </lineage>
</organism>
<sequence>GVIIIIIIQSTFPALDGARLLLTKNHPVPTPAFQSGAPLNPLGSPQLRIQSQYSFCSSEAYRFHKFLRCENHLMASPVLGEARRSIRLLLTKNHSDPSRVLSPDNLLRWPQLRNRYILMASKILKSYLVTICISDHNP</sequence>
<reference evidence="1" key="1">
    <citation type="submission" date="2016-07" db="EMBL/GenBank/DDBJ databases">
        <authorList>
            <person name="Bretaudeau A."/>
        </authorList>
    </citation>
    <scope>NUCLEOTIDE SEQUENCE</scope>
    <source>
        <strain evidence="1">Rice</strain>
        <tissue evidence="1">Whole body</tissue>
    </source>
</reference>
<feature type="non-terminal residue" evidence="1">
    <location>
        <position position="1"/>
    </location>
</feature>
<dbReference type="EMBL" id="ODYU01010548">
    <property type="protein sequence ID" value="SOQ55734.1"/>
    <property type="molecule type" value="Genomic_DNA"/>
</dbReference>